<dbReference type="AlphaFoldDB" id="A0AAP0ZN64"/>
<comment type="caution">
    <text evidence="1">The sequence shown here is derived from an EMBL/GenBank/DDBJ whole genome shotgun (WGS) entry which is preliminary data.</text>
</comment>
<sequence>MLIYIPSVKVSRVRFVCKYAQILNACKFAITKLMATNICSINRISNATGRKTWMQFEREQINETLLYNSKCPTARIRNGTNQAANTIYI</sequence>
<dbReference type="EMBL" id="LHUJ01000161">
    <property type="protein sequence ID" value="KOR45388.1"/>
    <property type="molecule type" value="Genomic_DNA"/>
</dbReference>
<organism evidence="1 2">
    <name type="scientific">Xanthomonas oryzae</name>
    <dbReference type="NCBI Taxonomy" id="347"/>
    <lineage>
        <taxon>Bacteria</taxon>
        <taxon>Pseudomonadati</taxon>
        <taxon>Pseudomonadota</taxon>
        <taxon>Gammaproteobacteria</taxon>
        <taxon>Lysobacterales</taxon>
        <taxon>Lysobacteraceae</taxon>
        <taxon>Xanthomonas</taxon>
    </lineage>
</organism>
<gene>
    <name evidence="1" type="ORF">ADT25_08275</name>
</gene>
<name>A0AAP0ZN64_9XANT</name>
<evidence type="ECO:0000313" key="1">
    <source>
        <dbReference type="EMBL" id="KOR45388.1"/>
    </source>
</evidence>
<reference evidence="1 2" key="2">
    <citation type="submission" date="2015-09" db="EMBL/GenBank/DDBJ databases">
        <title>Draft genome sequence of Xanthomonas oryzae pv. USA str. X11-5A.</title>
        <authorList>
            <person name="Knight B.M."/>
            <person name="Roberts D.P."/>
            <person name="Lin D."/>
            <person name="Hari K."/>
            <person name="Fletcher J."/>
            <person name="Melcher U."/>
            <person name="Blagden T."/>
            <person name="Winegar R.A."/>
        </authorList>
    </citation>
    <scope>NUCLEOTIDE SEQUENCE [LARGE SCALE GENOMIC DNA]</scope>
    <source>
        <strain evidence="1 2">X11-5A</strain>
    </source>
</reference>
<reference evidence="1 2" key="1">
    <citation type="submission" date="2015-07" db="EMBL/GenBank/DDBJ databases">
        <authorList>
            <consortium name="Consortium for Microbial Forensics and Genomics (microFORGE)"/>
            <person name="Knight B.M."/>
            <person name="Roberts D.P."/>
            <person name="Lin D."/>
            <person name="Hari K."/>
            <person name="Fletcher J."/>
            <person name="Melcher U."/>
            <person name="Blagden T."/>
            <person name="Winegar R.A."/>
        </authorList>
    </citation>
    <scope>NUCLEOTIDE SEQUENCE [LARGE SCALE GENOMIC DNA]</scope>
    <source>
        <strain evidence="1 2">X11-5A</strain>
    </source>
</reference>
<proteinExistence type="predicted"/>
<evidence type="ECO:0000313" key="2">
    <source>
        <dbReference type="Proteomes" id="UP000036790"/>
    </source>
</evidence>
<dbReference type="Proteomes" id="UP000036790">
    <property type="component" value="Unassembled WGS sequence"/>
</dbReference>
<accession>A0AAP0ZN64</accession>
<protein>
    <submittedName>
        <fullName evidence="1">Uncharacterized protein</fullName>
    </submittedName>
</protein>